<dbReference type="InterPro" id="IPR000244">
    <property type="entry name" value="Ribosomal_bL9"/>
</dbReference>
<dbReference type="Proteomes" id="UP000235371">
    <property type="component" value="Unassembled WGS sequence"/>
</dbReference>
<dbReference type="SUPFAM" id="SSF55658">
    <property type="entry name" value="L9 N-domain-like"/>
    <property type="match status" value="1"/>
</dbReference>
<name>A0A2J6TLX7_9HELO</name>
<accession>A0A2J6TLX7</accession>
<dbReference type="GO" id="GO:0005840">
    <property type="term" value="C:ribosome"/>
    <property type="evidence" value="ECO:0007669"/>
    <property type="project" value="UniProtKB-KW"/>
</dbReference>
<keyword evidence="3" id="KW-0687">Ribonucleoprotein</keyword>
<protein>
    <recommendedName>
        <fullName evidence="4">Ribosomal protein L9 domain-containing protein</fullName>
    </recommendedName>
</protein>
<dbReference type="AlphaFoldDB" id="A0A2J6TLX7"/>
<evidence type="ECO:0000256" key="3">
    <source>
        <dbReference type="ARBA" id="ARBA00023274"/>
    </source>
</evidence>
<evidence type="ECO:0000259" key="4">
    <source>
        <dbReference type="Pfam" id="PF01281"/>
    </source>
</evidence>
<evidence type="ECO:0000256" key="2">
    <source>
        <dbReference type="ARBA" id="ARBA00022980"/>
    </source>
</evidence>
<dbReference type="GO" id="GO:1990904">
    <property type="term" value="C:ribonucleoprotein complex"/>
    <property type="evidence" value="ECO:0007669"/>
    <property type="project" value="UniProtKB-KW"/>
</dbReference>
<dbReference type="GO" id="GO:0006412">
    <property type="term" value="P:translation"/>
    <property type="evidence" value="ECO:0007669"/>
    <property type="project" value="InterPro"/>
</dbReference>
<dbReference type="RefSeq" id="XP_024740939.1">
    <property type="nucleotide sequence ID" value="XM_024874138.1"/>
</dbReference>
<dbReference type="EMBL" id="KZ613774">
    <property type="protein sequence ID" value="PMD64035.1"/>
    <property type="molecule type" value="Genomic_DNA"/>
</dbReference>
<sequence length="285" mass="31797">MASPLVSKYPQCLSYIRRMTGSLRDVFQVPSHQQTRGKKRLVKVSTVKVHLLQNVPGYGRRGAVIPVTTGMMRNIWYPKKMAEYVTNDKLQQLGVKKDTTIERDSTFRSNTERKLDKEKEKYERTVAAAESAVASIEPESSIPIELGLLSPERSMTILENLVPPNLDFYRVPVTPSEAPQKRVSPSVRFNSVISAAAAEVKEAQKPEVTGIYGSVTTTDIAANLKAILAEDEDGVRVVLSPEDITFVEETSRKNGVKRLGIFDIEIRLDDAPDAIRRTIRVNAQD</sequence>
<dbReference type="PANTHER" id="PTHR21368">
    <property type="entry name" value="50S RIBOSOMAL PROTEIN L9"/>
    <property type="match status" value="1"/>
</dbReference>
<proteinExistence type="inferred from homology"/>
<reference evidence="5 6" key="1">
    <citation type="submission" date="2016-04" db="EMBL/GenBank/DDBJ databases">
        <title>A degradative enzymes factory behind the ericoid mycorrhizal symbiosis.</title>
        <authorList>
            <consortium name="DOE Joint Genome Institute"/>
            <person name="Martino E."/>
            <person name="Morin E."/>
            <person name="Grelet G."/>
            <person name="Kuo A."/>
            <person name="Kohler A."/>
            <person name="Daghino S."/>
            <person name="Barry K."/>
            <person name="Choi C."/>
            <person name="Cichocki N."/>
            <person name="Clum A."/>
            <person name="Copeland A."/>
            <person name="Hainaut M."/>
            <person name="Haridas S."/>
            <person name="Labutti K."/>
            <person name="Lindquist E."/>
            <person name="Lipzen A."/>
            <person name="Khouja H.-R."/>
            <person name="Murat C."/>
            <person name="Ohm R."/>
            <person name="Olson A."/>
            <person name="Spatafora J."/>
            <person name="Veneault-Fourrey C."/>
            <person name="Henrissat B."/>
            <person name="Grigoriev I."/>
            <person name="Martin F."/>
            <person name="Perotto S."/>
        </authorList>
    </citation>
    <scope>NUCLEOTIDE SEQUENCE [LARGE SCALE GENOMIC DNA]</scope>
    <source>
        <strain evidence="5 6">E</strain>
    </source>
</reference>
<dbReference type="InterPro" id="IPR036935">
    <property type="entry name" value="Ribosomal_bL9_N_sf"/>
</dbReference>
<dbReference type="Pfam" id="PF01281">
    <property type="entry name" value="Ribosomal_L9_N"/>
    <property type="match status" value="1"/>
</dbReference>
<dbReference type="InterPro" id="IPR020070">
    <property type="entry name" value="Ribosomal_bL9_N"/>
</dbReference>
<dbReference type="GeneID" id="36582218"/>
<dbReference type="STRING" id="1095630.A0A2J6TLX7"/>
<dbReference type="InterPro" id="IPR009027">
    <property type="entry name" value="Ribosomal_bL9/RNase_H1_N"/>
</dbReference>
<evidence type="ECO:0000256" key="1">
    <source>
        <dbReference type="ARBA" id="ARBA00010605"/>
    </source>
</evidence>
<dbReference type="OrthoDB" id="5555409at2759"/>
<feature type="domain" description="Ribosomal protein L9" evidence="4">
    <location>
        <begin position="47"/>
        <end position="93"/>
    </location>
</feature>
<dbReference type="InParanoid" id="A0A2J6TLX7"/>
<keyword evidence="6" id="KW-1185">Reference proteome</keyword>
<organism evidence="5 6">
    <name type="scientific">Hyaloscypha bicolor E</name>
    <dbReference type="NCBI Taxonomy" id="1095630"/>
    <lineage>
        <taxon>Eukaryota</taxon>
        <taxon>Fungi</taxon>
        <taxon>Dikarya</taxon>
        <taxon>Ascomycota</taxon>
        <taxon>Pezizomycotina</taxon>
        <taxon>Leotiomycetes</taxon>
        <taxon>Helotiales</taxon>
        <taxon>Hyaloscyphaceae</taxon>
        <taxon>Hyaloscypha</taxon>
        <taxon>Hyaloscypha bicolor</taxon>
    </lineage>
</organism>
<gene>
    <name evidence="5" type="ORF">K444DRAFT_521651</name>
</gene>
<comment type="similarity">
    <text evidence="1">Belongs to the bacterial ribosomal protein bL9 family.</text>
</comment>
<dbReference type="GO" id="GO:0003735">
    <property type="term" value="F:structural constituent of ribosome"/>
    <property type="evidence" value="ECO:0007669"/>
    <property type="project" value="InterPro"/>
</dbReference>
<dbReference type="Gene3D" id="3.40.5.10">
    <property type="entry name" value="Ribosomal protein L9, N-terminal domain"/>
    <property type="match status" value="1"/>
</dbReference>
<evidence type="ECO:0000313" key="6">
    <source>
        <dbReference type="Proteomes" id="UP000235371"/>
    </source>
</evidence>
<keyword evidence="2" id="KW-0689">Ribosomal protein</keyword>
<evidence type="ECO:0000313" key="5">
    <source>
        <dbReference type="EMBL" id="PMD64035.1"/>
    </source>
</evidence>